<protein>
    <submittedName>
        <fullName evidence="2">Uncharacterized protein</fullName>
    </submittedName>
</protein>
<gene>
    <name evidence="2" type="ORF">SAMN02745941_03456</name>
</gene>
<reference evidence="2 3" key="1">
    <citation type="submission" date="2016-11" db="EMBL/GenBank/DDBJ databases">
        <authorList>
            <person name="Jaros S."/>
            <person name="Januszkiewicz K."/>
            <person name="Wedrychowicz H."/>
        </authorList>
    </citation>
    <scope>NUCLEOTIDE SEQUENCE [LARGE SCALE GENOMIC DNA]</scope>
    <source>
        <strain evidence="2 3">DSM 6191</strain>
    </source>
</reference>
<feature type="transmembrane region" description="Helical" evidence="1">
    <location>
        <begin position="93"/>
        <end position="111"/>
    </location>
</feature>
<feature type="transmembrane region" description="Helical" evidence="1">
    <location>
        <begin position="52"/>
        <end position="73"/>
    </location>
</feature>
<feature type="transmembrane region" description="Helical" evidence="1">
    <location>
        <begin position="155"/>
        <end position="175"/>
    </location>
</feature>
<dbReference type="Proteomes" id="UP000184241">
    <property type="component" value="Unassembled WGS sequence"/>
</dbReference>
<proteinExistence type="predicted"/>
<keyword evidence="1" id="KW-0472">Membrane</keyword>
<evidence type="ECO:0000313" key="2">
    <source>
        <dbReference type="EMBL" id="SHI28172.1"/>
    </source>
</evidence>
<keyword evidence="1" id="KW-1133">Transmembrane helix</keyword>
<keyword evidence="1" id="KW-0812">Transmembrane</keyword>
<sequence>MILLRGLVAGVFTIILSFLLSKYRELVILYIPNFTKKYIYEDLEEKYSSYLIVYYLMAWLIYLVLFLIIVNFFDLIGLNAGFDMMNTMVVRKEYWIFPALIFSLHLSNIIVKRLFKAILEESYEEFIIFMFCKQRCFTLKEMIIRIYFSSKIYRIYSKVILTVLSVYIFLGMLYYSNINNQGIIINNYFSILEKKYSYDDIGIIVEEYSWKEHKFTLVFKDGSIWNSSGILTSSKSEENYKLMKIIEDKSEVKAIELK</sequence>
<dbReference type="AlphaFoldDB" id="A0A1M5ZVD0"/>
<dbReference type="EMBL" id="FQXU01000011">
    <property type="protein sequence ID" value="SHI28172.1"/>
    <property type="molecule type" value="Genomic_DNA"/>
</dbReference>
<evidence type="ECO:0000256" key="1">
    <source>
        <dbReference type="SAM" id="Phobius"/>
    </source>
</evidence>
<feature type="transmembrane region" description="Helical" evidence="1">
    <location>
        <begin position="6"/>
        <end position="31"/>
    </location>
</feature>
<organism evidence="2 3">
    <name type="scientific">Clostridium intestinale DSM 6191</name>
    <dbReference type="NCBI Taxonomy" id="1121320"/>
    <lineage>
        <taxon>Bacteria</taxon>
        <taxon>Bacillati</taxon>
        <taxon>Bacillota</taxon>
        <taxon>Clostridia</taxon>
        <taxon>Eubacteriales</taxon>
        <taxon>Clostridiaceae</taxon>
        <taxon>Clostridium</taxon>
    </lineage>
</organism>
<evidence type="ECO:0000313" key="3">
    <source>
        <dbReference type="Proteomes" id="UP000184241"/>
    </source>
</evidence>
<accession>A0A1M5ZVD0</accession>
<dbReference type="RefSeq" id="WP_073021491.1">
    <property type="nucleotide sequence ID" value="NZ_FQXU01000011.1"/>
</dbReference>
<name>A0A1M5ZVD0_9CLOT</name>